<keyword evidence="4" id="KW-1185">Reference proteome</keyword>
<organism evidence="3 4">
    <name type="scientific">Decorospora gaudefroyi</name>
    <dbReference type="NCBI Taxonomy" id="184978"/>
    <lineage>
        <taxon>Eukaryota</taxon>
        <taxon>Fungi</taxon>
        <taxon>Dikarya</taxon>
        <taxon>Ascomycota</taxon>
        <taxon>Pezizomycotina</taxon>
        <taxon>Dothideomycetes</taxon>
        <taxon>Pleosporomycetidae</taxon>
        <taxon>Pleosporales</taxon>
        <taxon>Pleosporineae</taxon>
        <taxon>Pleosporaceae</taxon>
        <taxon>Decorospora</taxon>
    </lineage>
</organism>
<protein>
    <submittedName>
        <fullName evidence="3">Uncharacterized protein</fullName>
    </submittedName>
</protein>
<feature type="region of interest" description="Disordered" evidence="1">
    <location>
        <begin position="45"/>
        <end position="88"/>
    </location>
</feature>
<evidence type="ECO:0000313" key="4">
    <source>
        <dbReference type="Proteomes" id="UP000800040"/>
    </source>
</evidence>
<gene>
    <name evidence="3" type="ORF">BDW02DRAFT_355390</name>
</gene>
<dbReference type="AlphaFoldDB" id="A0A6A5KCB1"/>
<evidence type="ECO:0000256" key="2">
    <source>
        <dbReference type="SAM" id="SignalP"/>
    </source>
</evidence>
<feature type="signal peptide" evidence="2">
    <location>
        <begin position="1"/>
        <end position="17"/>
    </location>
</feature>
<feature type="chain" id="PRO_5025449194" evidence="2">
    <location>
        <begin position="18"/>
        <end position="154"/>
    </location>
</feature>
<name>A0A6A5KCB1_9PLEO</name>
<dbReference type="OrthoDB" id="3946332at2759"/>
<evidence type="ECO:0000256" key="1">
    <source>
        <dbReference type="SAM" id="MobiDB-lite"/>
    </source>
</evidence>
<keyword evidence="2" id="KW-0732">Signal</keyword>
<reference evidence="3" key="1">
    <citation type="submission" date="2020-01" db="EMBL/GenBank/DDBJ databases">
        <authorList>
            <consortium name="DOE Joint Genome Institute"/>
            <person name="Haridas S."/>
            <person name="Albert R."/>
            <person name="Binder M."/>
            <person name="Bloem J."/>
            <person name="Labutti K."/>
            <person name="Salamov A."/>
            <person name="Andreopoulos B."/>
            <person name="Baker S.E."/>
            <person name="Barry K."/>
            <person name="Bills G."/>
            <person name="Bluhm B.H."/>
            <person name="Cannon C."/>
            <person name="Castanera R."/>
            <person name="Culley D.E."/>
            <person name="Daum C."/>
            <person name="Ezra D."/>
            <person name="Gonzalez J.B."/>
            <person name="Henrissat B."/>
            <person name="Kuo A."/>
            <person name="Liang C."/>
            <person name="Lipzen A."/>
            <person name="Lutzoni F."/>
            <person name="Magnuson J."/>
            <person name="Mondo S."/>
            <person name="Nolan M."/>
            <person name="Ohm R."/>
            <person name="Pangilinan J."/>
            <person name="Park H.-J."/>
            <person name="Ramirez L."/>
            <person name="Alfaro M."/>
            <person name="Sun H."/>
            <person name="Tritt A."/>
            <person name="Yoshinaga Y."/>
            <person name="Zwiers L.-H."/>
            <person name="Turgeon B.G."/>
            <person name="Goodwin S.B."/>
            <person name="Spatafora J.W."/>
            <person name="Crous P.W."/>
            <person name="Grigoriev I.V."/>
        </authorList>
    </citation>
    <scope>NUCLEOTIDE SEQUENCE</scope>
    <source>
        <strain evidence="3">P77</strain>
    </source>
</reference>
<evidence type="ECO:0000313" key="3">
    <source>
        <dbReference type="EMBL" id="KAF1833989.1"/>
    </source>
</evidence>
<sequence>MKPTLTTLLALPFVVLAQTSTPTPTPTNDLGPPWASPHHEHWSSMHHSLLSASNPPSPLPSAPFPTQSYTYGPGQGPWGPKHHGGGKHHWGGPNGAPPFGTHSLPWYTNSGWRTGPWTHWWDGTECPASDWPGWTVGPWRTEAPWTTCVCMVWD</sequence>
<dbReference type="EMBL" id="ML975309">
    <property type="protein sequence ID" value="KAF1833989.1"/>
    <property type="molecule type" value="Genomic_DNA"/>
</dbReference>
<accession>A0A6A5KCB1</accession>
<proteinExistence type="predicted"/>
<dbReference type="Proteomes" id="UP000800040">
    <property type="component" value="Unassembled WGS sequence"/>
</dbReference>